<gene>
    <name evidence="1" type="ORF">B296_00040217</name>
</gene>
<evidence type="ECO:0000313" key="1">
    <source>
        <dbReference type="EMBL" id="RRT36075.1"/>
    </source>
</evidence>
<name>A0A426X9B3_ENSVE</name>
<proteinExistence type="predicted"/>
<feature type="non-terminal residue" evidence="1">
    <location>
        <position position="126"/>
    </location>
</feature>
<reference evidence="1 2" key="1">
    <citation type="journal article" date="2014" name="Agronomy (Basel)">
        <title>A Draft Genome Sequence for Ensete ventricosum, the Drought-Tolerant Tree Against Hunger.</title>
        <authorList>
            <person name="Harrison J."/>
            <person name="Moore K.A."/>
            <person name="Paszkiewicz K."/>
            <person name="Jones T."/>
            <person name="Grant M."/>
            <person name="Ambacheew D."/>
            <person name="Muzemil S."/>
            <person name="Studholme D.J."/>
        </authorList>
    </citation>
    <scope>NUCLEOTIDE SEQUENCE [LARGE SCALE GENOMIC DNA]</scope>
</reference>
<dbReference type="AlphaFoldDB" id="A0A426X9B3"/>
<evidence type="ECO:0000313" key="2">
    <source>
        <dbReference type="Proteomes" id="UP000287651"/>
    </source>
</evidence>
<protein>
    <submittedName>
        <fullName evidence="1">Uncharacterized protein</fullName>
    </submittedName>
</protein>
<organism evidence="1 2">
    <name type="scientific">Ensete ventricosum</name>
    <name type="common">Abyssinian banana</name>
    <name type="synonym">Musa ensete</name>
    <dbReference type="NCBI Taxonomy" id="4639"/>
    <lineage>
        <taxon>Eukaryota</taxon>
        <taxon>Viridiplantae</taxon>
        <taxon>Streptophyta</taxon>
        <taxon>Embryophyta</taxon>
        <taxon>Tracheophyta</taxon>
        <taxon>Spermatophyta</taxon>
        <taxon>Magnoliopsida</taxon>
        <taxon>Liliopsida</taxon>
        <taxon>Zingiberales</taxon>
        <taxon>Musaceae</taxon>
        <taxon>Ensete</taxon>
    </lineage>
</organism>
<dbReference type="EMBL" id="AMZH03024115">
    <property type="protein sequence ID" value="RRT36075.1"/>
    <property type="molecule type" value="Genomic_DNA"/>
</dbReference>
<comment type="caution">
    <text evidence="1">The sequence shown here is derived from an EMBL/GenBank/DDBJ whole genome shotgun (WGS) entry which is preliminary data.</text>
</comment>
<sequence>MVLLISFQILVNVIPKECNFDLYRLVRVVRTSPPGYRYVDSPLPGGTAKIDCRRPIEREIDRRWLIEGKEEEEEENKKEEEEEKKEVPPVPTLFSLACHRRPHRRQFFSRTRRWDISPCGEKDRGD</sequence>
<dbReference type="Proteomes" id="UP000287651">
    <property type="component" value="Unassembled WGS sequence"/>
</dbReference>
<accession>A0A426X9B3</accession>